<accession>A0A1J5PRN8</accession>
<sequence length="109" mass="11717">MKRDFSHLPAWVEALASGIWRAAANIIAMACSAVVIELPNGVFITITPFFEAAGISTLSTPIPARPITFRLVAFSSSLSVTLVAERIARPSYWPMISASFSLSLPSFGM</sequence>
<organism evidence="1">
    <name type="scientific">mine drainage metagenome</name>
    <dbReference type="NCBI Taxonomy" id="410659"/>
    <lineage>
        <taxon>unclassified sequences</taxon>
        <taxon>metagenomes</taxon>
        <taxon>ecological metagenomes</taxon>
    </lineage>
</organism>
<comment type="caution">
    <text evidence="1">The sequence shown here is derived from an EMBL/GenBank/DDBJ whole genome shotgun (WGS) entry which is preliminary data.</text>
</comment>
<proteinExistence type="predicted"/>
<name>A0A1J5PRN8_9ZZZZ</name>
<dbReference type="AlphaFoldDB" id="A0A1J5PRN8"/>
<dbReference type="EMBL" id="MLJW01002730">
    <property type="protein sequence ID" value="OIQ73810.1"/>
    <property type="molecule type" value="Genomic_DNA"/>
</dbReference>
<protein>
    <submittedName>
        <fullName evidence="1">Uncharacterized protein</fullName>
    </submittedName>
</protein>
<evidence type="ECO:0000313" key="1">
    <source>
        <dbReference type="EMBL" id="OIQ73810.1"/>
    </source>
</evidence>
<gene>
    <name evidence="1" type="ORF">GALL_445510</name>
</gene>
<reference evidence="1" key="1">
    <citation type="submission" date="2016-10" db="EMBL/GenBank/DDBJ databases">
        <title>Sequence of Gallionella enrichment culture.</title>
        <authorList>
            <person name="Poehlein A."/>
            <person name="Muehling M."/>
            <person name="Daniel R."/>
        </authorList>
    </citation>
    <scope>NUCLEOTIDE SEQUENCE</scope>
</reference>